<dbReference type="PANTHER" id="PTHR30221:SF1">
    <property type="entry name" value="SMALL-CONDUCTANCE MECHANOSENSITIVE CHANNEL"/>
    <property type="match status" value="1"/>
</dbReference>
<dbReference type="InterPro" id="IPR023408">
    <property type="entry name" value="MscS_beta-dom_sf"/>
</dbReference>
<comment type="caution">
    <text evidence="10">The sequence shown here is derived from an EMBL/GenBank/DDBJ whole genome shotgun (WGS) entry which is preliminary data.</text>
</comment>
<evidence type="ECO:0000259" key="9">
    <source>
        <dbReference type="Pfam" id="PF21082"/>
    </source>
</evidence>
<dbReference type="Gene3D" id="1.10.287.1260">
    <property type="match status" value="1"/>
</dbReference>
<sequence length="268" mass="29560">MTFIENLKTIGFEMGIKFISVVLVLVIGFKLVNIIEKRLLKSRSWISIDPTLKSFLRSFMKMGLKAMVLVTAIYTTGIEMTTFVAVIGAAGLAIGLALQGSLSNLAGGVLIITLRPFKVGDYIEGAGQAGTVTDIGLFYTNLTTPDNKAVIIPNASIANSSVVNYGVFPTRRVDLEFSVSYQSAIKDVKRVISNVVDQNSLILREPEPFVRLAKHGSSSLDFKVRVWVNASDYWDVYFTLIEEIKEAFDREGIDIPYPHLVVISNNEN</sequence>
<dbReference type="Pfam" id="PF21082">
    <property type="entry name" value="MS_channel_3rd"/>
    <property type="match status" value="1"/>
</dbReference>
<evidence type="ECO:0000259" key="8">
    <source>
        <dbReference type="Pfam" id="PF00924"/>
    </source>
</evidence>
<dbReference type="Pfam" id="PF00924">
    <property type="entry name" value="MS_channel_2nd"/>
    <property type="match status" value="1"/>
</dbReference>
<dbReference type="Gene3D" id="2.30.30.60">
    <property type="match status" value="1"/>
</dbReference>
<keyword evidence="11" id="KW-1185">Reference proteome</keyword>
<dbReference type="SUPFAM" id="SSF82689">
    <property type="entry name" value="Mechanosensitive channel protein MscS (YggB), C-terminal domain"/>
    <property type="match status" value="1"/>
</dbReference>
<evidence type="ECO:0000256" key="5">
    <source>
        <dbReference type="ARBA" id="ARBA00022989"/>
    </source>
</evidence>
<dbReference type="SUPFAM" id="SSF50182">
    <property type="entry name" value="Sm-like ribonucleoproteins"/>
    <property type="match status" value="1"/>
</dbReference>
<dbReference type="InterPro" id="IPR011066">
    <property type="entry name" value="MscS_channel_C_sf"/>
</dbReference>
<evidence type="ECO:0000256" key="7">
    <source>
        <dbReference type="SAM" id="Phobius"/>
    </source>
</evidence>
<feature type="domain" description="Mechanosensitive ion channel MscS C-terminal" evidence="9">
    <location>
        <begin position="173"/>
        <end position="255"/>
    </location>
</feature>
<dbReference type="Gene3D" id="3.30.70.100">
    <property type="match status" value="1"/>
</dbReference>
<dbReference type="InterPro" id="IPR006686">
    <property type="entry name" value="MscS_channel_CS"/>
</dbReference>
<comment type="subcellular location">
    <subcellularLocation>
        <location evidence="1">Cell membrane</location>
        <topology evidence="1">Multi-pass membrane protein</topology>
    </subcellularLocation>
</comment>
<evidence type="ECO:0000313" key="10">
    <source>
        <dbReference type="EMBL" id="MDH8679939.1"/>
    </source>
</evidence>
<gene>
    <name evidence="10" type="ORF">QE109_17460</name>
</gene>
<feature type="transmembrane region" description="Helical" evidence="7">
    <location>
        <begin position="15"/>
        <end position="35"/>
    </location>
</feature>
<feature type="domain" description="Mechanosensitive ion channel MscS" evidence="8">
    <location>
        <begin position="101"/>
        <end position="165"/>
    </location>
</feature>
<dbReference type="InterPro" id="IPR049278">
    <property type="entry name" value="MS_channel_C"/>
</dbReference>
<protein>
    <submittedName>
        <fullName evidence="10">Mechanosensitive ion channel</fullName>
    </submittedName>
</protein>
<keyword evidence="6 7" id="KW-0472">Membrane</keyword>
<dbReference type="Proteomes" id="UP001158045">
    <property type="component" value="Unassembled WGS sequence"/>
</dbReference>
<evidence type="ECO:0000256" key="4">
    <source>
        <dbReference type="ARBA" id="ARBA00022692"/>
    </source>
</evidence>
<keyword evidence="4 7" id="KW-0812">Transmembrane</keyword>
<dbReference type="PROSITE" id="PS01246">
    <property type="entry name" value="UPF0003"/>
    <property type="match status" value="1"/>
</dbReference>
<keyword evidence="5 7" id="KW-1133">Transmembrane helix</keyword>
<dbReference type="EMBL" id="JARYZI010000024">
    <property type="protein sequence ID" value="MDH8679939.1"/>
    <property type="molecule type" value="Genomic_DNA"/>
</dbReference>
<dbReference type="SUPFAM" id="SSF82861">
    <property type="entry name" value="Mechanosensitive channel protein MscS (YggB), transmembrane region"/>
    <property type="match status" value="1"/>
</dbReference>
<reference evidence="10 11" key="1">
    <citation type="submission" date="2023-04" db="EMBL/GenBank/DDBJ databases">
        <title>Fusibacter bizertensis strain WBS, isolated from littoral bottom sediments of the Arctic seas - biochemical and genomic analysis.</title>
        <authorList>
            <person name="Brioukhanov A.L."/>
        </authorList>
    </citation>
    <scope>NUCLEOTIDE SEQUENCE [LARGE SCALE GENOMIC DNA]</scope>
    <source>
        <strain evidence="10 11">WBS</strain>
    </source>
</reference>
<dbReference type="RefSeq" id="WP_281095832.1">
    <property type="nucleotide sequence ID" value="NZ_JARYZI010000024.1"/>
</dbReference>
<dbReference type="InterPro" id="IPR045275">
    <property type="entry name" value="MscS_archaea/bacteria_type"/>
</dbReference>
<dbReference type="InterPro" id="IPR010920">
    <property type="entry name" value="LSM_dom_sf"/>
</dbReference>
<name>A0ABT6NHM7_9FIRM</name>
<accession>A0ABT6NHM7</accession>
<evidence type="ECO:0000256" key="3">
    <source>
        <dbReference type="ARBA" id="ARBA00022475"/>
    </source>
</evidence>
<evidence type="ECO:0000313" key="11">
    <source>
        <dbReference type="Proteomes" id="UP001158045"/>
    </source>
</evidence>
<dbReference type="PANTHER" id="PTHR30221">
    <property type="entry name" value="SMALL-CONDUCTANCE MECHANOSENSITIVE CHANNEL"/>
    <property type="match status" value="1"/>
</dbReference>
<organism evidence="10 11">
    <name type="scientific">Fusibacter bizertensis</name>
    <dbReference type="NCBI Taxonomy" id="1488331"/>
    <lineage>
        <taxon>Bacteria</taxon>
        <taxon>Bacillati</taxon>
        <taxon>Bacillota</taxon>
        <taxon>Clostridia</taxon>
        <taxon>Eubacteriales</taxon>
        <taxon>Eubacteriales Family XII. Incertae Sedis</taxon>
        <taxon>Fusibacter</taxon>
    </lineage>
</organism>
<evidence type="ECO:0000256" key="2">
    <source>
        <dbReference type="ARBA" id="ARBA00008017"/>
    </source>
</evidence>
<proteinExistence type="inferred from homology"/>
<dbReference type="InterPro" id="IPR006685">
    <property type="entry name" value="MscS_channel_2nd"/>
</dbReference>
<keyword evidence="3" id="KW-1003">Cell membrane</keyword>
<evidence type="ECO:0000256" key="1">
    <source>
        <dbReference type="ARBA" id="ARBA00004651"/>
    </source>
</evidence>
<evidence type="ECO:0000256" key="6">
    <source>
        <dbReference type="ARBA" id="ARBA00023136"/>
    </source>
</evidence>
<dbReference type="InterPro" id="IPR011014">
    <property type="entry name" value="MscS_channel_TM-2"/>
</dbReference>
<comment type="similarity">
    <text evidence="2">Belongs to the MscS (TC 1.A.23) family.</text>
</comment>